<dbReference type="Pfam" id="PF02559">
    <property type="entry name" value="CarD_TRCF_RID"/>
    <property type="match status" value="1"/>
</dbReference>
<evidence type="ECO:0000256" key="5">
    <source>
        <dbReference type="ARBA" id="ARBA00022801"/>
    </source>
</evidence>
<accession>A0A9W6FW57</accession>
<gene>
    <name evidence="13 16" type="primary">mfd</name>
    <name evidence="16" type="ORF">DAMNIGENAA_34390</name>
</gene>
<dbReference type="InterPro" id="IPR041471">
    <property type="entry name" value="UvrB_inter"/>
</dbReference>
<dbReference type="SUPFAM" id="SSF143517">
    <property type="entry name" value="TRCF domain-like"/>
    <property type="match status" value="1"/>
</dbReference>
<evidence type="ECO:0000256" key="3">
    <source>
        <dbReference type="ARBA" id="ARBA00022741"/>
    </source>
</evidence>
<dbReference type="InterPro" id="IPR036101">
    <property type="entry name" value="CarD-like/TRCF_RID_sf"/>
</dbReference>
<name>A0A9W6FW57_9BACT</name>
<keyword evidence="17" id="KW-1185">Reference proteome</keyword>
<dbReference type="SMART" id="SM00490">
    <property type="entry name" value="HELICc"/>
    <property type="match status" value="1"/>
</dbReference>
<evidence type="ECO:0000313" key="16">
    <source>
        <dbReference type="EMBL" id="GLI36006.1"/>
    </source>
</evidence>
<evidence type="ECO:0000256" key="7">
    <source>
        <dbReference type="ARBA" id="ARBA00022840"/>
    </source>
</evidence>
<keyword evidence="3 13" id="KW-0547">Nucleotide-binding</keyword>
<dbReference type="GO" id="GO:0000716">
    <property type="term" value="P:transcription-coupled nucleotide-excision repair, DNA damage recognition"/>
    <property type="evidence" value="ECO:0007669"/>
    <property type="project" value="UniProtKB-UniRule"/>
</dbReference>
<dbReference type="EMBL" id="BSDR01000001">
    <property type="protein sequence ID" value="GLI36006.1"/>
    <property type="molecule type" value="Genomic_DNA"/>
</dbReference>
<protein>
    <recommendedName>
        <fullName evidence="12 13">Transcription-repair-coupling factor</fullName>
        <shortName evidence="13">TRCF</shortName>
        <ecNumber evidence="13">3.6.4.-</ecNumber>
    </recommendedName>
</protein>
<keyword evidence="2 13" id="KW-0963">Cytoplasm</keyword>
<dbReference type="InterPro" id="IPR005118">
    <property type="entry name" value="TRCF_C"/>
</dbReference>
<evidence type="ECO:0000256" key="12">
    <source>
        <dbReference type="ARBA" id="ARBA00070128"/>
    </source>
</evidence>
<dbReference type="RefSeq" id="WP_281796151.1">
    <property type="nucleotide sequence ID" value="NZ_BSDR01000001.1"/>
</dbReference>
<dbReference type="GO" id="GO:0005524">
    <property type="term" value="F:ATP binding"/>
    <property type="evidence" value="ECO:0007669"/>
    <property type="project" value="UniProtKB-UniRule"/>
</dbReference>
<comment type="similarity">
    <text evidence="10 13">In the N-terminal section; belongs to the UvrB family.</text>
</comment>
<organism evidence="16 17">
    <name type="scientific">Desulforhabdus amnigena</name>
    <dbReference type="NCBI Taxonomy" id="40218"/>
    <lineage>
        <taxon>Bacteria</taxon>
        <taxon>Pseudomonadati</taxon>
        <taxon>Thermodesulfobacteriota</taxon>
        <taxon>Syntrophobacteria</taxon>
        <taxon>Syntrophobacterales</taxon>
        <taxon>Syntrophobacteraceae</taxon>
        <taxon>Desulforhabdus</taxon>
    </lineage>
</organism>
<dbReference type="AlphaFoldDB" id="A0A9W6FW57"/>
<dbReference type="GO" id="GO:0006355">
    <property type="term" value="P:regulation of DNA-templated transcription"/>
    <property type="evidence" value="ECO:0007669"/>
    <property type="project" value="UniProtKB-UniRule"/>
</dbReference>
<evidence type="ECO:0000256" key="13">
    <source>
        <dbReference type="HAMAP-Rule" id="MF_00969"/>
    </source>
</evidence>
<dbReference type="NCBIfam" id="TIGR00580">
    <property type="entry name" value="mfd"/>
    <property type="match status" value="1"/>
</dbReference>
<feature type="domain" description="Helicase C-terminal" evidence="15">
    <location>
        <begin position="843"/>
        <end position="997"/>
    </location>
</feature>
<dbReference type="Pfam" id="PF03461">
    <property type="entry name" value="TRCF"/>
    <property type="match status" value="1"/>
</dbReference>
<dbReference type="InterPro" id="IPR011545">
    <property type="entry name" value="DEAD/DEAH_box_helicase_dom"/>
</dbReference>
<dbReference type="EC" id="3.6.4.-" evidence="13"/>
<comment type="function">
    <text evidence="13">Couples transcription and DNA repair by recognizing RNA polymerase (RNAP) stalled at DNA lesions. Mediates ATP-dependent release of RNAP and its truncated transcript from the DNA, and recruitment of nucleotide excision repair machinery to the damaged site.</text>
</comment>
<dbReference type="SUPFAM" id="SSF52540">
    <property type="entry name" value="P-loop containing nucleoside triphosphate hydrolases"/>
    <property type="match status" value="4"/>
</dbReference>
<evidence type="ECO:0000256" key="11">
    <source>
        <dbReference type="ARBA" id="ARBA00061399"/>
    </source>
</evidence>
<dbReference type="GO" id="GO:0003684">
    <property type="term" value="F:damaged DNA binding"/>
    <property type="evidence" value="ECO:0007669"/>
    <property type="project" value="InterPro"/>
</dbReference>
<evidence type="ECO:0000256" key="6">
    <source>
        <dbReference type="ARBA" id="ARBA00022806"/>
    </source>
</evidence>
<dbReference type="CDD" id="cd17991">
    <property type="entry name" value="DEXHc_TRCF"/>
    <property type="match status" value="1"/>
</dbReference>
<dbReference type="InterPro" id="IPR001650">
    <property type="entry name" value="Helicase_C-like"/>
</dbReference>
<dbReference type="PANTHER" id="PTHR47964:SF1">
    <property type="entry name" value="ATP-DEPENDENT DNA HELICASE HOMOLOG RECG, CHLOROPLASTIC"/>
    <property type="match status" value="1"/>
</dbReference>
<dbReference type="PROSITE" id="PS51192">
    <property type="entry name" value="HELICASE_ATP_BIND_1"/>
    <property type="match status" value="1"/>
</dbReference>
<dbReference type="GO" id="GO:0005737">
    <property type="term" value="C:cytoplasm"/>
    <property type="evidence" value="ECO:0007669"/>
    <property type="project" value="UniProtKB-SubCell"/>
</dbReference>
<evidence type="ECO:0000313" key="17">
    <source>
        <dbReference type="Proteomes" id="UP001144372"/>
    </source>
</evidence>
<dbReference type="GO" id="GO:0003678">
    <property type="term" value="F:DNA helicase activity"/>
    <property type="evidence" value="ECO:0007669"/>
    <property type="project" value="TreeGrafter"/>
</dbReference>
<dbReference type="SMART" id="SM00982">
    <property type="entry name" value="TRCF"/>
    <property type="match status" value="1"/>
</dbReference>
<evidence type="ECO:0000256" key="8">
    <source>
        <dbReference type="ARBA" id="ARBA00023125"/>
    </source>
</evidence>
<dbReference type="Gene3D" id="3.40.50.11180">
    <property type="match status" value="1"/>
</dbReference>
<dbReference type="SMART" id="SM00487">
    <property type="entry name" value="DEXDc"/>
    <property type="match status" value="1"/>
</dbReference>
<sequence length="1193" mass="135864">METLVFQDEEISPDGGKVDGGAWKDNVEKILSFLNHSKESFSLRGTHPTALSYLLAKGIKSLKRNFLLIAPTDREAEKYMEVIRFFWGKESSRADTPLAQRIWYFPSRTGRKIQSLGKMETTARRLETLYALRNASSPILVVTSALALMERLPLPEDLMKHAEYKVVGEEMDLESFSRKLVDCGYYGVSLVEEYGDFSRRGGVLDVYAPLYPWPIRLEFFGDELESIRLFHPSSQRSMGTLEDFILLPVSEIILNDAAKERARDAVYEDVNKENLTPSAGNVWLEKFQEGHQFGAFESVISIFYEKLGTLLDYLPSETLMVWSDDILVRKEMNEHYWKMARDWEGNRAGDEWKRPPEELFEVPERLLAAADAFRHIRVNSIEDQAAEVKRFDLGAGGHEDLVLTVKSHPNKERLLEPLALQFQKWQREGIIVFLVCHQKGQAKRMTELLTGYGVDALYSPFPFGEESYGAPAVKVIEGGLERGFFWPAERLAVIAEEEIFGRRSHRRSRKSLSGIFLNSFQDLHVDDYVVHVDHGIGLYKELVHLNVRGIESDFLLIHYQDADRLYVPVDKLQKVQKYLGVEGQEPRLDKLGGKSWDAAKKKAAESAERIAEELLNLYASREVKEGFRFSPPDSLFQEFETTFGYEETPDQLKAIDDVLEDMASARPMDRLICGDVGFGKTEVALRAAFKAVSDGKQVAMLVPTTILAEQHYQAFKERFEGFPVEVASLSRFKTTAQQKQVLEGLKKGTIDVVIGTHRLLQKDVVFRDLGLLIIDEEHRFGVKHKEKLKEFRVSVDVLTLTATPIPRTLQMSLSGMRDLSTIETPPQDRHSIETFMCKYDDLTIKEAIYRELARKGQVFFVHNHVQSIYQMANVLKQLVPEARLAVAHGQMKERELEKVMLDFIAQKVDVLVCTTIIESGLDIPAANTIIINRADKFGLAQIYQLRGRVGRSTEQAYAYLLVPGEDLISRDAQKRLRALMDFSELGAGFKIALNDLQIRGGGTILGSSQSGHIAAVGYELYLELLERTVKAMKGDKAESEPIDTEINVPLSAFLPVTFIPDTDQRLLAYKRLSTVVAEEDVDELVGEWRDRYGPFPDTARNLILLAKIRLLLKRFGIVRMDGGEETFTLHFTKDTDLQRVFFFLEEQKCTCQLEADRKLKMEIWGRNLPQRLARFKRILQELGKNASNIKLIQ</sequence>
<dbReference type="Gene3D" id="3.30.2060.10">
    <property type="entry name" value="Penicillin-binding protein 1b domain"/>
    <property type="match status" value="1"/>
</dbReference>
<keyword evidence="8 13" id="KW-0238">DNA-binding</keyword>
<dbReference type="InterPro" id="IPR037235">
    <property type="entry name" value="TRCF-like_C_D7"/>
</dbReference>
<dbReference type="InterPro" id="IPR047112">
    <property type="entry name" value="RecG/Mfd"/>
</dbReference>
<keyword evidence="4 13" id="KW-0227">DNA damage</keyword>
<dbReference type="SMART" id="SM01058">
    <property type="entry name" value="CarD_TRCF"/>
    <property type="match status" value="1"/>
</dbReference>
<dbReference type="InterPro" id="IPR014001">
    <property type="entry name" value="Helicase_ATP-bd"/>
</dbReference>
<dbReference type="Gene3D" id="2.40.10.170">
    <property type="match status" value="1"/>
</dbReference>
<evidence type="ECO:0000256" key="4">
    <source>
        <dbReference type="ARBA" id="ARBA00022763"/>
    </source>
</evidence>
<evidence type="ECO:0000259" key="15">
    <source>
        <dbReference type="PROSITE" id="PS51194"/>
    </source>
</evidence>
<reference evidence="16" key="1">
    <citation type="submission" date="2022-12" db="EMBL/GenBank/DDBJ databases">
        <title>Reference genome sequencing for broad-spectrum identification of bacterial and archaeal isolates by mass spectrometry.</title>
        <authorList>
            <person name="Sekiguchi Y."/>
            <person name="Tourlousse D.M."/>
        </authorList>
    </citation>
    <scope>NUCLEOTIDE SEQUENCE</scope>
    <source>
        <strain evidence="16">ASRB1</strain>
    </source>
</reference>
<comment type="similarity">
    <text evidence="11 13">In the C-terminal section; belongs to the helicase family. RecG subfamily.</text>
</comment>
<evidence type="ECO:0000256" key="1">
    <source>
        <dbReference type="ARBA" id="ARBA00004496"/>
    </source>
</evidence>
<dbReference type="Gene3D" id="3.40.50.300">
    <property type="entry name" value="P-loop containing nucleotide triphosphate hydrolases"/>
    <property type="match status" value="2"/>
</dbReference>
<dbReference type="Pfam" id="PF00271">
    <property type="entry name" value="Helicase_C"/>
    <property type="match status" value="1"/>
</dbReference>
<dbReference type="Pfam" id="PF00270">
    <property type="entry name" value="DEAD"/>
    <property type="match status" value="1"/>
</dbReference>
<dbReference type="InterPro" id="IPR027417">
    <property type="entry name" value="P-loop_NTPase"/>
</dbReference>
<evidence type="ECO:0000256" key="9">
    <source>
        <dbReference type="ARBA" id="ARBA00023204"/>
    </source>
</evidence>
<dbReference type="FunFam" id="3.40.50.300:FF:000546">
    <property type="entry name" value="Transcription-repair-coupling factor"/>
    <property type="match status" value="1"/>
</dbReference>
<evidence type="ECO:0000259" key="14">
    <source>
        <dbReference type="PROSITE" id="PS51192"/>
    </source>
</evidence>
<dbReference type="InterPro" id="IPR004576">
    <property type="entry name" value="Mfd"/>
</dbReference>
<dbReference type="PROSITE" id="PS51194">
    <property type="entry name" value="HELICASE_CTER"/>
    <property type="match status" value="1"/>
</dbReference>
<dbReference type="Gene3D" id="3.90.1150.50">
    <property type="entry name" value="Transcription-repair-coupling factor, D7 domain"/>
    <property type="match status" value="1"/>
</dbReference>
<evidence type="ECO:0000256" key="10">
    <source>
        <dbReference type="ARBA" id="ARBA00061104"/>
    </source>
</evidence>
<dbReference type="Proteomes" id="UP001144372">
    <property type="component" value="Unassembled WGS sequence"/>
</dbReference>
<dbReference type="PANTHER" id="PTHR47964">
    <property type="entry name" value="ATP-DEPENDENT DNA HELICASE HOMOLOG RECG, CHLOROPLASTIC"/>
    <property type="match status" value="1"/>
</dbReference>
<keyword evidence="6" id="KW-0347">Helicase</keyword>
<keyword evidence="9 13" id="KW-0234">DNA repair</keyword>
<comment type="subcellular location">
    <subcellularLocation>
        <location evidence="1 13">Cytoplasm</location>
    </subcellularLocation>
</comment>
<dbReference type="HAMAP" id="MF_00969">
    <property type="entry name" value="TRCF"/>
    <property type="match status" value="1"/>
</dbReference>
<dbReference type="SUPFAM" id="SSF141259">
    <property type="entry name" value="CarD-like"/>
    <property type="match status" value="1"/>
</dbReference>
<dbReference type="Pfam" id="PF17757">
    <property type="entry name" value="UvrB_inter"/>
    <property type="match status" value="1"/>
</dbReference>
<comment type="caution">
    <text evidence="16">The sequence shown here is derived from an EMBL/GenBank/DDBJ whole genome shotgun (WGS) entry which is preliminary data.</text>
</comment>
<keyword evidence="7 13" id="KW-0067">ATP-binding</keyword>
<dbReference type="GO" id="GO:0016787">
    <property type="term" value="F:hydrolase activity"/>
    <property type="evidence" value="ECO:0007669"/>
    <property type="project" value="UniProtKB-KW"/>
</dbReference>
<proteinExistence type="inferred from homology"/>
<keyword evidence="5 13" id="KW-0378">Hydrolase</keyword>
<feature type="domain" description="Helicase ATP-binding" evidence="14">
    <location>
        <begin position="661"/>
        <end position="822"/>
    </location>
</feature>
<dbReference type="InterPro" id="IPR003711">
    <property type="entry name" value="CarD-like/TRCF_RID"/>
</dbReference>
<evidence type="ECO:0000256" key="2">
    <source>
        <dbReference type="ARBA" id="ARBA00022490"/>
    </source>
</evidence>